<dbReference type="Proteomes" id="UP000313359">
    <property type="component" value="Unassembled WGS sequence"/>
</dbReference>
<dbReference type="SMART" id="SM00355">
    <property type="entry name" value="ZnF_C2H2"/>
    <property type="match status" value="2"/>
</dbReference>
<sequence length="186" mass="21009">MSMFRPQLRSLPLWPGREPSPPPATIDPRVFLQDPQSITPELPNSTSRKRRHGKMPAPANTKRPRMALEIAKKLAGKGRVDSCPLCNKKLSKLSPLDAKAHFLNDHYDASEKRKNPGNKSCKWPGCGFIDISWNNVLRHIGRHFVETHRCPECQKKFSRPDAWTRHCQSGACGRAKDKATKSRKGP</sequence>
<evidence type="ECO:0000259" key="2">
    <source>
        <dbReference type="SMART" id="SM00355"/>
    </source>
</evidence>
<feature type="region of interest" description="Disordered" evidence="1">
    <location>
        <begin position="1"/>
        <end position="62"/>
    </location>
</feature>
<protein>
    <recommendedName>
        <fullName evidence="2">C2H2-type domain-containing protein</fullName>
    </recommendedName>
</protein>
<dbReference type="EMBL" id="ML122252">
    <property type="protein sequence ID" value="RPD65246.1"/>
    <property type="molecule type" value="Genomic_DNA"/>
</dbReference>
<name>A0A5C2SVG4_9APHY</name>
<proteinExistence type="predicted"/>
<organism evidence="3 4">
    <name type="scientific">Lentinus tigrinus ALCF2SS1-6</name>
    <dbReference type="NCBI Taxonomy" id="1328759"/>
    <lineage>
        <taxon>Eukaryota</taxon>
        <taxon>Fungi</taxon>
        <taxon>Dikarya</taxon>
        <taxon>Basidiomycota</taxon>
        <taxon>Agaricomycotina</taxon>
        <taxon>Agaricomycetes</taxon>
        <taxon>Polyporales</taxon>
        <taxon>Polyporaceae</taxon>
        <taxon>Lentinus</taxon>
    </lineage>
</organism>
<gene>
    <name evidence="3" type="ORF">L227DRAFT_630689</name>
</gene>
<dbReference type="Gene3D" id="3.30.160.60">
    <property type="entry name" value="Classic Zinc Finger"/>
    <property type="match status" value="1"/>
</dbReference>
<keyword evidence="4" id="KW-1185">Reference proteome</keyword>
<feature type="domain" description="C2H2-type" evidence="2">
    <location>
        <begin position="119"/>
        <end position="143"/>
    </location>
</feature>
<evidence type="ECO:0000313" key="4">
    <source>
        <dbReference type="Proteomes" id="UP000313359"/>
    </source>
</evidence>
<accession>A0A5C2SVG4</accession>
<evidence type="ECO:0000313" key="3">
    <source>
        <dbReference type="EMBL" id="RPD65246.1"/>
    </source>
</evidence>
<reference evidence="3" key="1">
    <citation type="journal article" date="2018" name="Genome Biol. Evol.">
        <title>Genomics and development of Lentinus tigrinus, a white-rot wood-decaying mushroom with dimorphic fruiting bodies.</title>
        <authorList>
            <person name="Wu B."/>
            <person name="Xu Z."/>
            <person name="Knudson A."/>
            <person name="Carlson A."/>
            <person name="Chen N."/>
            <person name="Kovaka S."/>
            <person name="LaButti K."/>
            <person name="Lipzen A."/>
            <person name="Pennachio C."/>
            <person name="Riley R."/>
            <person name="Schakwitz W."/>
            <person name="Umezawa K."/>
            <person name="Ohm R.A."/>
            <person name="Grigoriev I.V."/>
            <person name="Nagy L.G."/>
            <person name="Gibbons J."/>
            <person name="Hibbett D."/>
        </authorList>
    </citation>
    <scope>NUCLEOTIDE SEQUENCE [LARGE SCALE GENOMIC DNA]</scope>
    <source>
        <strain evidence="3">ALCF2SS1-6</strain>
    </source>
</reference>
<evidence type="ECO:0000256" key="1">
    <source>
        <dbReference type="SAM" id="MobiDB-lite"/>
    </source>
</evidence>
<dbReference type="AlphaFoldDB" id="A0A5C2SVG4"/>
<dbReference type="OrthoDB" id="8922241at2759"/>
<dbReference type="InterPro" id="IPR013087">
    <property type="entry name" value="Znf_C2H2_type"/>
</dbReference>
<feature type="compositionally biased region" description="Polar residues" evidence="1">
    <location>
        <begin position="34"/>
        <end position="46"/>
    </location>
</feature>
<feature type="domain" description="C2H2-type" evidence="2">
    <location>
        <begin position="148"/>
        <end position="168"/>
    </location>
</feature>